<dbReference type="PANTHER" id="PTHR14005:SF0">
    <property type="entry name" value="EUKARYOTIC TRANSLATION INITIATION FACTOR 3 SUBUNIT A"/>
    <property type="match status" value="1"/>
</dbReference>
<reference evidence="2" key="1">
    <citation type="journal article" date="2020" name="Cell">
        <title>Large-Scale Comparative Analyses of Tick Genomes Elucidate Their Genetic Diversity and Vector Capacities.</title>
        <authorList>
            <consortium name="Tick Genome and Microbiome Consortium (TIGMIC)"/>
            <person name="Jia N."/>
            <person name="Wang J."/>
            <person name="Shi W."/>
            <person name="Du L."/>
            <person name="Sun Y."/>
            <person name="Zhan W."/>
            <person name="Jiang J.F."/>
            <person name="Wang Q."/>
            <person name="Zhang B."/>
            <person name="Ji P."/>
            <person name="Bell-Sakyi L."/>
            <person name="Cui X.M."/>
            <person name="Yuan T.T."/>
            <person name="Jiang B.G."/>
            <person name="Yang W.F."/>
            <person name="Lam T.T."/>
            <person name="Chang Q.C."/>
            <person name="Ding S.J."/>
            <person name="Wang X.J."/>
            <person name="Zhu J.G."/>
            <person name="Ruan X.D."/>
            <person name="Zhao L."/>
            <person name="Wei J.T."/>
            <person name="Ye R.Z."/>
            <person name="Que T.C."/>
            <person name="Du C.H."/>
            <person name="Zhou Y.H."/>
            <person name="Cheng J.X."/>
            <person name="Dai P.F."/>
            <person name="Guo W.B."/>
            <person name="Han X.H."/>
            <person name="Huang E.J."/>
            <person name="Li L.F."/>
            <person name="Wei W."/>
            <person name="Gao Y.C."/>
            <person name="Liu J.Z."/>
            <person name="Shao H.Z."/>
            <person name="Wang X."/>
            <person name="Wang C.C."/>
            <person name="Yang T.C."/>
            <person name="Huo Q.B."/>
            <person name="Li W."/>
            <person name="Chen H.Y."/>
            <person name="Chen S.E."/>
            <person name="Zhou L.G."/>
            <person name="Ni X.B."/>
            <person name="Tian J.H."/>
            <person name="Sheng Y."/>
            <person name="Liu T."/>
            <person name="Pan Y.S."/>
            <person name="Xia L.Y."/>
            <person name="Li J."/>
            <person name="Zhao F."/>
            <person name="Cao W.C."/>
        </authorList>
    </citation>
    <scope>NUCLEOTIDE SEQUENCE</scope>
    <source>
        <strain evidence="2">Rmic-2018</strain>
    </source>
</reference>
<evidence type="ECO:0000313" key="2">
    <source>
        <dbReference type="EMBL" id="KAH7963972.1"/>
    </source>
</evidence>
<accession>A0A9J6CZ67</accession>
<name>A0A9J6CZ67_RHIMP</name>
<protein>
    <submittedName>
        <fullName evidence="2">Uncharacterized protein</fullName>
    </submittedName>
</protein>
<dbReference type="PANTHER" id="PTHR14005">
    <property type="entry name" value="EUKARYOTIC TRANSLATION INITIATION FACTOR 3, THETA SUBUNIT"/>
    <property type="match status" value="1"/>
</dbReference>
<dbReference type="InterPro" id="IPR027512">
    <property type="entry name" value="EIF3A"/>
</dbReference>
<organism evidence="2 3">
    <name type="scientific">Rhipicephalus microplus</name>
    <name type="common">Cattle tick</name>
    <name type="synonym">Boophilus microplus</name>
    <dbReference type="NCBI Taxonomy" id="6941"/>
    <lineage>
        <taxon>Eukaryota</taxon>
        <taxon>Metazoa</taxon>
        <taxon>Ecdysozoa</taxon>
        <taxon>Arthropoda</taxon>
        <taxon>Chelicerata</taxon>
        <taxon>Arachnida</taxon>
        <taxon>Acari</taxon>
        <taxon>Parasitiformes</taxon>
        <taxon>Ixodida</taxon>
        <taxon>Ixodoidea</taxon>
        <taxon>Ixodidae</taxon>
        <taxon>Rhipicephalinae</taxon>
        <taxon>Rhipicephalus</taxon>
        <taxon>Boophilus</taxon>
    </lineage>
</organism>
<reference evidence="2" key="2">
    <citation type="submission" date="2021-09" db="EMBL/GenBank/DDBJ databases">
        <authorList>
            <person name="Jia N."/>
            <person name="Wang J."/>
            <person name="Shi W."/>
            <person name="Du L."/>
            <person name="Sun Y."/>
            <person name="Zhan W."/>
            <person name="Jiang J."/>
            <person name="Wang Q."/>
            <person name="Zhang B."/>
            <person name="Ji P."/>
            <person name="Sakyi L.B."/>
            <person name="Cui X."/>
            <person name="Yuan T."/>
            <person name="Jiang B."/>
            <person name="Yang W."/>
            <person name="Lam T.T.-Y."/>
            <person name="Chang Q."/>
            <person name="Ding S."/>
            <person name="Wang X."/>
            <person name="Zhu J."/>
            <person name="Ruan X."/>
            <person name="Zhao L."/>
            <person name="Wei J."/>
            <person name="Que T."/>
            <person name="Du C."/>
            <person name="Cheng J."/>
            <person name="Dai P."/>
            <person name="Han X."/>
            <person name="Huang E."/>
            <person name="Gao Y."/>
            <person name="Liu J."/>
            <person name="Shao H."/>
            <person name="Ye R."/>
            <person name="Li L."/>
            <person name="Wei W."/>
            <person name="Wang X."/>
            <person name="Wang C."/>
            <person name="Huo Q."/>
            <person name="Li W."/>
            <person name="Guo W."/>
            <person name="Chen H."/>
            <person name="Chen S."/>
            <person name="Zhou L."/>
            <person name="Zhou L."/>
            <person name="Ni X."/>
            <person name="Tian J."/>
            <person name="Zhou Y."/>
            <person name="Sheng Y."/>
            <person name="Liu T."/>
            <person name="Pan Y."/>
            <person name="Xia L."/>
            <person name="Li J."/>
            <person name="Zhao F."/>
            <person name="Cao W."/>
        </authorList>
    </citation>
    <scope>NUCLEOTIDE SEQUENCE</scope>
    <source>
        <strain evidence="2">Rmic-2018</strain>
        <tissue evidence="2">Larvae</tissue>
    </source>
</reference>
<dbReference type="AlphaFoldDB" id="A0A9J6CZ67"/>
<dbReference type="GO" id="GO:0071540">
    <property type="term" value="C:eukaryotic translation initiation factor 3 complex, eIF3e"/>
    <property type="evidence" value="ECO:0007669"/>
    <property type="project" value="TreeGrafter"/>
</dbReference>
<evidence type="ECO:0000313" key="3">
    <source>
        <dbReference type="Proteomes" id="UP000821866"/>
    </source>
</evidence>
<keyword evidence="3" id="KW-1185">Reference proteome</keyword>
<comment type="caution">
    <text evidence="2">The sequence shown here is derived from an EMBL/GenBank/DDBJ whole genome shotgun (WGS) entry which is preliminary data.</text>
</comment>
<feature type="region of interest" description="Disordered" evidence="1">
    <location>
        <begin position="180"/>
        <end position="205"/>
    </location>
</feature>
<feature type="region of interest" description="Disordered" evidence="1">
    <location>
        <begin position="387"/>
        <end position="432"/>
    </location>
</feature>
<evidence type="ECO:0000256" key="1">
    <source>
        <dbReference type="SAM" id="MobiDB-lite"/>
    </source>
</evidence>
<dbReference type="GO" id="GO:0002188">
    <property type="term" value="P:translation reinitiation"/>
    <property type="evidence" value="ECO:0007669"/>
    <property type="project" value="TreeGrafter"/>
</dbReference>
<dbReference type="GO" id="GO:0001732">
    <property type="term" value="P:formation of cytoplasmic translation initiation complex"/>
    <property type="evidence" value="ECO:0007669"/>
    <property type="project" value="TreeGrafter"/>
</dbReference>
<proteinExistence type="predicted"/>
<dbReference type="GO" id="GO:0003743">
    <property type="term" value="F:translation initiation factor activity"/>
    <property type="evidence" value="ECO:0007669"/>
    <property type="project" value="TreeGrafter"/>
</dbReference>
<dbReference type="Proteomes" id="UP000821866">
    <property type="component" value="Unassembled WGS sequence"/>
</dbReference>
<gene>
    <name evidence="2" type="ORF">HPB51_027790</name>
</gene>
<feature type="compositionally biased region" description="Basic and acidic residues" evidence="1">
    <location>
        <begin position="415"/>
        <end position="432"/>
    </location>
</feature>
<feature type="compositionally biased region" description="Polar residues" evidence="1">
    <location>
        <begin position="392"/>
        <end position="401"/>
    </location>
</feature>
<sequence>MQTKLKKQERKVDYMERAKRLEEIPLLQEAYEHFKLEDQKFWLQKEEERIRLLVQERERRQFEQPLEEERRKRLAARKAERKERCEKFLREREEARRRAALEEQKRIEAERLSKLREMEAIKAAREREIEEKQRRMEEERQRQEAEKIRQPTSRTEETSSWRKRDEEAKRKIESWRSRTLDNRESEKESFGRRDRDNAKDRDNEDNWRRKRDIDDVYCSLILLFNYMQSHQDQEHQSLAGAKLSQMLTKVVHGALVERRGVQGTIGCEMVVVGTSGRSLVHHHLEISKERIVVVLHGISTEKIVAARSLVETLGMTAVVGTLDEPESLEMIAPPGLGKVRTGVLGSRNPEVVGLAGSQMINVHHHEKITLLAPGETKKAGQTSQMPLRMAGRQSTKSSAQILTGPWRGQATLVPEEARKQQARLNKPDEDRK</sequence>
<dbReference type="EMBL" id="JABSTU010004376">
    <property type="protein sequence ID" value="KAH7963972.1"/>
    <property type="molecule type" value="Genomic_DNA"/>
</dbReference>
<dbReference type="GO" id="GO:0071541">
    <property type="term" value="C:eukaryotic translation initiation factor 3 complex, eIF3m"/>
    <property type="evidence" value="ECO:0007669"/>
    <property type="project" value="TreeGrafter"/>
</dbReference>
<dbReference type="GO" id="GO:0043614">
    <property type="term" value="C:multi-eIF complex"/>
    <property type="evidence" value="ECO:0007669"/>
    <property type="project" value="TreeGrafter"/>
</dbReference>
<feature type="region of interest" description="Disordered" evidence="1">
    <location>
        <begin position="131"/>
        <end position="163"/>
    </location>
</feature>
<dbReference type="GO" id="GO:0003729">
    <property type="term" value="F:mRNA binding"/>
    <property type="evidence" value="ECO:0007669"/>
    <property type="project" value="TreeGrafter"/>
</dbReference>